<gene>
    <name evidence="3" type="ORF">TIFTF001_022345</name>
</gene>
<dbReference type="EMBL" id="BTGU01000045">
    <property type="protein sequence ID" value="GMN53195.1"/>
    <property type="molecule type" value="Genomic_DNA"/>
</dbReference>
<protein>
    <recommendedName>
        <fullName evidence="2">FAR1 domain-containing protein</fullName>
    </recommendedName>
</protein>
<dbReference type="InterPro" id="IPR004330">
    <property type="entry name" value="FAR1_DNA_bnd_dom"/>
</dbReference>
<accession>A0AA88AJ26</accession>
<comment type="caution">
    <text evidence="3">The sequence shown here is derived from an EMBL/GenBank/DDBJ whole genome shotgun (WGS) entry which is preliminary data.</text>
</comment>
<name>A0AA88AJ26_FICCA</name>
<feature type="region of interest" description="Disordered" evidence="1">
    <location>
        <begin position="83"/>
        <end position="104"/>
    </location>
</feature>
<proteinExistence type="predicted"/>
<feature type="domain" description="FAR1" evidence="2">
    <location>
        <begin position="36"/>
        <end position="121"/>
    </location>
</feature>
<dbReference type="Proteomes" id="UP001187192">
    <property type="component" value="Unassembled WGS sequence"/>
</dbReference>
<keyword evidence="4" id="KW-1185">Reference proteome</keyword>
<dbReference type="PANTHER" id="PTHR46328:SF27">
    <property type="entry name" value="OS12G0287500 PROTEIN"/>
    <property type="match status" value="1"/>
</dbReference>
<dbReference type="AlphaFoldDB" id="A0AA88AJ26"/>
<reference evidence="3" key="1">
    <citation type="submission" date="2023-07" db="EMBL/GenBank/DDBJ databases">
        <title>draft genome sequence of fig (Ficus carica).</title>
        <authorList>
            <person name="Takahashi T."/>
            <person name="Nishimura K."/>
        </authorList>
    </citation>
    <scope>NUCLEOTIDE SEQUENCE</scope>
</reference>
<evidence type="ECO:0000256" key="1">
    <source>
        <dbReference type="SAM" id="MobiDB-lite"/>
    </source>
</evidence>
<organism evidence="3 4">
    <name type="scientific">Ficus carica</name>
    <name type="common">Common fig</name>
    <dbReference type="NCBI Taxonomy" id="3494"/>
    <lineage>
        <taxon>Eukaryota</taxon>
        <taxon>Viridiplantae</taxon>
        <taxon>Streptophyta</taxon>
        <taxon>Embryophyta</taxon>
        <taxon>Tracheophyta</taxon>
        <taxon>Spermatophyta</taxon>
        <taxon>Magnoliopsida</taxon>
        <taxon>eudicotyledons</taxon>
        <taxon>Gunneridae</taxon>
        <taxon>Pentapetalae</taxon>
        <taxon>rosids</taxon>
        <taxon>fabids</taxon>
        <taxon>Rosales</taxon>
        <taxon>Moraceae</taxon>
        <taxon>Ficeae</taxon>
        <taxon>Ficus</taxon>
    </lineage>
</organism>
<sequence length="122" mass="13928">MLVKDQYWDNAVITESQISTVPQCNMEFSSEEEAYKFYKNYAAQLGFKVRKGKVQCTLYGTVPGTSDGKAPITKQIFLCSKEGERSKKISEKAPKSKRNEKRTGCKADIRLESKNSKWVIYI</sequence>
<dbReference type="Pfam" id="PF03101">
    <property type="entry name" value="FAR1"/>
    <property type="match status" value="1"/>
</dbReference>
<evidence type="ECO:0000313" key="3">
    <source>
        <dbReference type="EMBL" id="GMN53195.1"/>
    </source>
</evidence>
<evidence type="ECO:0000313" key="4">
    <source>
        <dbReference type="Proteomes" id="UP001187192"/>
    </source>
</evidence>
<feature type="compositionally biased region" description="Basic and acidic residues" evidence="1">
    <location>
        <begin position="83"/>
        <end position="94"/>
    </location>
</feature>
<evidence type="ECO:0000259" key="2">
    <source>
        <dbReference type="Pfam" id="PF03101"/>
    </source>
</evidence>
<dbReference type="PANTHER" id="PTHR46328">
    <property type="entry name" value="FAR-RED IMPAIRED RESPONSIVE (FAR1) FAMILY PROTEIN-RELATED"/>
    <property type="match status" value="1"/>
</dbReference>